<proteinExistence type="predicted"/>
<accession>M4BZG9</accession>
<organism evidence="1 2">
    <name type="scientific">Hyaloperonospora arabidopsidis (strain Emoy2)</name>
    <name type="common">Downy mildew agent</name>
    <name type="synonym">Peronospora arabidopsidis</name>
    <dbReference type="NCBI Taxonomy" id="559515"/>
    <lineage>
        <taxon>Eukaryota</taxon>
        <taxon>Sar</taxon>
        <taxon>Stramenopiles</taxon>
        <taxon>Oomycota</taxon>
        <taxon>Peronosporomycetes</taxon>
        <taxon>Peronosporales</taxon>
        <taxon>Peronosporaceae</taxon>
        <taxon>Hyaloperonospora</taxon>
    </lineage>
</organism>
<dbReference type="HOGENOM" id="CLU_2927490_0_0_1"/>
<sequence>MFMLNGFCGPWTDYKVLPGVTGHRGNTLDSQCGATITDSSASGASLPLCKRAEEGKLLETV</sequence>
<reference evidence="2" key="1">
    <citation type="journal article" date="2010" name="Science">
        <title>Signatures of adaptation to obligate biotrophy in the Hyaloperonospora arabidopsidis genome.</title>
        <authorList>
            <person name="Baxter L."/>
            <person name="Tripathy S."/>
            <person name="Ishaque N."/>
            <person name="Boot N."/>
            <person name="Cabral A."/>
            <person name="Kemen E."/>
            <person name="Thines M."/>
            <person name="Ah-Fong A."/>
            <person name="Anderson R."/>
            <person name="Badejoko W."/>
            <person name="Bittner-Eddy P."/>
            <person name="Boore J.L."/>
            <person name="Chibucos M.C."/>
            <person name="Coates M."/>
            <person name="Dehal P."/>
            <person name="Delehaunty K."/>
            <person name="Dong S."/>
            <person name="Downton P."/>
            <person name="Dumas B."/>
            <person name="Fabro G."/>
            <person name="Fronick C."/>
            <person name="Fuerstenberg S.I."/>
            <person name="Fulton L."/>
            <person name="Gaulin E."/>
            <person name="Govers F."/>
            <person name="Hughes L."/>
            <person name="Humphray S."/>
            <person name="Jiang R.H."/>
            <person name="Judelson H."/>
            <person name="Kamoun S."/>
            <person name="Kyung K."/>
            <person name="Meijer H."/>
            <person name="Minx P."/>
            <person name="Morris P."/>
            <person name="Nelson J."/>
            <person name="Phuntumart V."/>
            <person name="Qutob D."/>
            <person name="Rehmany A."/>
            <person name="Rougon-Cardoso A."/>
            <person name="Ryden P."/>
            <person name="Torto-Alalibo T."/>
            <person name="Studholme D."/>
            <person name="Wang Y."/>
            <person name="Win J."/>
            <person name="Wood J."/>
            <person name="Clifton S.W."/>
            <person name="Rogers J."/>
            <person name="Van den Ackerveken G."/>
            <person name="Jones J.D."/>
            <person name="McDowell J.M."/>
            <person name="Beynon J."/>
            <person name="Tyler B.M."/>
        </authorList>
    </citation>
    <scope>NUCLEOTIDE SEQUENCE [LARGE SCALE GENOMIC DNA]</scope>
    <source>
        <strain evidence="2">Emoy2</strain>
    </source>
</reference>
<name>M4BZG9_HYAAE</name>
<reference evidence="1" key="2">
    <citation type="submission" date="2015-06" db="UniProtKB">
        <authorList>
            <consortium name="EnsemblProtists"/>
        </authorList>
    </citation>
    <scope>IDENTIFICATION</scope>
    <source>
        <strain evidence="1">Emoy2</strain>
    </source>
</reference>
<dbReference type="AlphaFoldDB" id="M4BZG9"/>
<dbReference type="EnsemblProtists" id="HpaT811992">
    <property type="protein sequence ID" value="HpaP811992"/>
    <property type="gene ID" value="HpaG811992"/>
</dbReference>
<evidence type="ECO:0000313" key="2">
    <source>
        <dbReference type="Proteomes" id="UP000011713"/>
    </source>
</evidence>
<dbReference type="EMBL" id="JH598061">
    <property type="status" value="NOT_ANNOTATED_CDS"/>
    <property type="molecule type" value="Genomic_DNA"/>
</dbReference>
<keyword evidence="2" id="KW-1185">Reference proteome</keyword>
<protein>
    <submittedName>
        <fullName evidence="1">Uncharacterized protein</fullName>
    </submittedName>
</protein>
<dbReference type="InParanoid" id="M4BZG9"/>
<dbReference type="Proteomes" id="UP000011713">
    <property type="component" value="Unassembled WGS sequence"/>
</dbReference>
<evidence type="ECO:0000313" key="1">
    <source>
        <dbReference type="EnsemblProtists" id="HpaP811992"/>
    </source>
</evidence>
<dbReference type="VEuPathDB" id="FungiDB:HpaG811992"/>